<evidence type="ECO:0000313" key="3">
    <source>
        <dbReference type="EMBL" id="KAJ3833824.1"/>
    </source>
</evidence>
<gene>
    <name evidence="3" type="ORF">F5878DRAFT_665308</name>
</gene>
<keyword evidence="4" id="KW-1185">Reference proteome</keyword>
<evidence type="ECO:0000256" key="2">
    <source>
        <dbReference type="SAM" id="Phobius"/>
    </source>
</evidence>
<feature type="region of interest" description="Disordered" evidence="1">
    <location>
        <begin position="100"/>
        <end position="120"/>
    </location>
</feature>
<dbReference type="Proteomes" id="UP001163846">
    <property type="component" value="Unassembled WGS sequence"/>
</dbReference>
<evidence type="ECO:0000313" key="4">
    <source>
        <dbReference type="Proteomes" id="UP001163846"/>
    </source>
</evidence>
<keyword evidence="2" id="KW-0812">Transmembrane</keyword>
<protein>
    <submittedName>
        <fullName evidence="3">Uncharacterized protein</fullName>
    </submittedName>
</protein>
<reference evidence="3" key="1">
    <citation type="submission" date="2022-08" db="EMBL/GenBank/DDBJ databases">
        <authorList>
            <consortium name="DOE Joint Genome Institute"/>
            <person name="Min B."/>
            <person name="Riley R."/>
            <person name="Sierra-Patev S."/>
            <person name="Naranjo-Ortiz M."/>
            <person name="Looney B."/>
            <person name="Konkel Z."/>
            <person name="Slot J.C."/>
            <person name="Sakamoto Y."/>
            <person name="Steenwyk J.L."/>
            <person name="Rokas A."/>
            <person name="Carro J."/>
            <person name="Camarero S."/>
            <person name="Ferreira P."/>
            <person name="Molpeceres G."/>
            <person name="Ruiz-Duenas F.J."/>
            <person name="Serrano A."/>
            <person name="Henrissat B."/>
            <person name="Drula E."/>
            <person name="Hughes K.W."/>
            <person name="Mata J.L."/>
            <person name="Ishikawa N.K."/>
            <person name="Vargas-Isla R."/>
            <person name="Ushijima S."/>
            <person name="Smith C.A."/>
            <person name="Ahrendt S."/>
            <person name="Andreopoulos W."/>
            <person name="He G."/>
            <person name="Labutti K."/>
            <person name="Lipzen A."/>
            <person name="Ng V."/>
            <person name="Sandor L."/>
            <person name="Barry K."/>
            <person name="Martinez A.T."/>
            <person name="Xiao Y."/>
            <person name="Gibbons J.G."/>
            <person name="Terashima K."/>
            <person name="Hibbett D.S."/>
            <person name="Grigoriev I.V."/>
        </authorList>
    </citation>
    <scope>NUCLEOTIDE SEQUENCE</scope>
    <source>
        <strain evidence="3">TFB9207</strain>
    </source>
</reference>
<organism evidence="3 4">
    <name type="scientific">Lentinula raphanica</name>
    <dbReference type="NCBI Taxonomy" id="153919"/>
    <lineage>
        <taxon>Eukaryota</taxon>
        <taxon>Fungi</taxon>
        <taxon>Dikarya</taxon>
        <taxon>Basidiomycota</taxon>
        <taxon>Agaricomycotina</taxon>
        <taxon>Agaricomycetes</taxon>
        <taxon>Agaricomycetidae</taxon>
        <taxon>Agaricales</taxon>
        <taxon>Marasmiineae</taxon>
        <taxon>Omphalotaceae</taxon>
        <taxon>Lentinula</taxon>
    </lineage>
</organism>
<dbReference type="EMBL" id="MU806628">
    <property type="protein sequence ID" value="KAJ3833824.1"/>
    <property type="molecule type" value="Genomic_DNA"/>
</dbReference>
<dbReference type="AlphaFoldDB" id="A0AA38P033"/>
<sequence>MSTDHCFEFSGSRATNKPTLVRYPTLSSFVELPAVQREENSRIVNPPLKIEENIAGALGERCPTHEHPSLPPLPPTKKASRSHSPLTVVVSEQKARFACRGRNSDETHIASRRRNATGDAHERVYSLKDASNNAAYPHPFDCPPAERKTRYREFRTYYYTFRTAQFLDWPPRAPGNAKPFPDNLIFLNISTEQETAFQPLREADIKNVIRTWIWSSALGDWKTIEYGDECSIGPEKMGFTVRSDLTPALISVKALRAKKAKPTITRSEAWRWTPRFHTSEQLTVIPPSMSTVRFPAQSSTTMLETMQSMLDELLEVQGRESESITVERRDIDRALNDGLRSGSGILARIFAVETQLLADICDLEDKLTCRRARQRVTLDEQAEKSANMASRIQYLVAQFKALHATTGEKSDLAGSFIRNISKLHLRRKQKLTLTTRILLVGAVPAWRTEVEAGSLLSSVLGAINAHLLEHLNVLDHEVTSTGNVTWNVSAGEIATVKDDGAAYSTPDENAMKIITRTLFTQGTSQVEVEGAARVDHEHNEDTILEQGIRYMNSAGSATSDLLDLQTEEAWMTLENFTRSRSCDMDCAKAILSRSRAKVDTYDELLTKLGDEVEEQFDVIENKLNRFRNRLKLISSPFTLHQGNRSMDVIRDRVNLTIILDNLWVIAANLLALQQQSQLVPSREQQLAVMYQELTFLHLRLLSQASKLFPQGHAIWGLLHSIEVVVKVGSSDHEVSNRRLAEKTTESLNSEELVNEITYLGLLDLHASQNKSLESVETEKNYPNLGCLDLHVLKSNEGSTQGPDDPVRHETGELYQLQNLQDIEVTKSPNIENQRNIVNDQGHRYTRKVVTWVFLVVGIGILLYIGKGYKEENYDWTYEDSYRLAQRYYEL</sequence>
<keyword evidence="2" id="KW-0472">Membrane</keyword>
<feature type="region of interest" description="Disordered" evidence="1">
    <location>
        <begin position="62"/>
        <end position="85"/>
    </location>
</feature>
<evidence type="ECO:0000256" key="1">
    <source>
        <dbReference type="SAM" id="MobiDB-lite"/>
    </source>
</evidence>
<feature type="transmembrane region" description="Helical" evidence="2">
    <location>
        <begin position="848"/>
        <end position="865"/>
    </location>
</feature>
<name>A0AA38P033_9AGAR</name>
<proteinExistence type="predicted"/>
<accession>A0AA38P033</accession>
<keyword evidence="2" id="KW-1133">Transmembrane helix</keyword>
<comment type="caution">
    <text evidence="3">The sequence shown here is derived from an EMBL/GenBank/DDBJ whole genome shotgun (WGS) entry which is preliminary data.</text>
</comment>